<sequence>MIEIEQDGGFTVPAEVIGEGLKIDAADVQALLKAGAIATSSEAGVGDDFGTFRLTFSTRHRRLRLVVDALGDVVSRSVLDFGSEPLPPGTRRPGAV</sequence>
<dbReference type="InterPro" id="IPR045389">
    <property type="entry name" value="DUF6522"/>
</dbReference>
<evidence type="ECO:0000313" key="2">
    <source>
        <dbReference type="Proteomes" id="UP000635071"/>
    </source>
</evidence>
<dbReference type="Pfam" id="PF20132">
    <property type="entry name" value="DUF6522"/>
    <property type="match status" value="1"/>
</dbReference>
<reference evidence="1" key="1">
    <citation type="journal article" date="2014" name="Int. J. Syst. Evol. Microbiol.">
        <title>Complete genome sequence of Corynebacterium casei LMG S-19264T (=DSM 44701T), isolated from a smear-ripened cheese.</title>
        <authorList>
            <consortium name="US DOE Joint Genome Institute (JGI-PGF)"/>
            <person name="Walter F."/>
            <person name="Albersmeier A."/>
            <person name="Kalinowski J."/>
            <person name="Ruckert C."/>
        </authorList>
    </citation>
    <scope>NUCLEOTIDE SEQUENCE</scope>
    <source>
        <strain evidence="1">CGMCC 1.15519</strain>
    </source>
</reference>
<proteinExistence type="predicted"/>
<dbReference type="RefSeq" id="WP_188761062.1">
    <property type="nucleotide sequence ID" value="NZ_BMJM01000001.1"/>
</dbReference>
<keyword evidence="2" id="KW-1185">Reference proteome</keyword>
<accession>A0A916ZIF1</accession>
<protein>
    <submittedName>
        <fullName evidence="1">Uncharacterized protein</fullName>
    </submittedName>
</protein>
<dbReference type="Proteomes" id="UP000635071">
    <property type="component" value="Unassembled WGS sequence"/>
</dbReference>
<organism evidence="1 2">
    <name type="scientific">Sandarakinorhabdus glacialis</name>
    <dbReference type="NCBI Taxonomy" id="1614636"/>
    <lineage>
        <taxon>Bacteria</taxon>
        <taxon>Pseudomonadati</taxon>
        <taxon>Pseudomonadota</taxon>
        <taxon>Alphaproteobacteria</taxon>
        <taxon>Sphingomonadales</taxon>
        <taxon>Sphingosinicellaceae</taxon>
        <taxon>Sandarakinorhabdus</taxon>
    </lineage>
</organism>
<dbReference type="AlphaFoldDB" id="A0A916ZIF1"/>
<evidence type="ECO:0000313" key="1">
    <source>
        <dbReference type="EMBL" id="GGD99477.1"/>
    </source>
</evidence>
<name>A0A916ZIF1_9SPHN</name>
<gene>
    <name evidence="1" type="ORF">GCM10011529_02040</name>
</gene>
<reference evidence="1" key="2">
    <citation type="submission" date="2020-09" db="EMBL/GenBank/DDBJ databases">
        <authorList>
            <person name="Sun Q."/>
            <person name="Zhou Y."/>
        </authorList>
    </citation>
    <scope>NUCLEOTIDE SEQUENCE</scope>
    <source>
        <strain evidence="1">CGMCC 1.15519</strain>
    </source>
</reference>
<comment type="caution">
    <text evidence="1">The sequence shown here is derived from an EMBL/GenBank/DDBJ whole genome shotgun (WGS) entry which is preliminary data.</text>
</comment>
<dbReference type="EMBL" id="BMJM01000001">
    <property type="protein sequence ID" value="GGD99477.1"/>
    <property type="molecule type" value="Genomic_DNA"/>
</dbReference>